<dbReference type="Pfam" id="PF00353">
    <property type="entry name" value="HemolysinCabind"/>
    <property type="match status" value="3"/>
</dbReference>
<dbReference type="InterPro" id="IPR011049">
    <property type="entry name" value="Serralysin-like_metalloprot_C"/>
</dbReference>
<evidence type="ECO:0000256" key="1">
    <source>
        <dbReference type="ARBA" id="ARBA00007277"/>
    </source>
</evidence>
<keyword evidence="3" id="KW-0732">Signal</keyword>
<sequence>MTNATLKGFAFLPADTFASGPASGKDISANGRTGPFPGQPVQGFSAVQFAGQNQFWFMADNGYGAKTNSSDFLLRIYKVEPNFRTISSGDGTVKVDNNFIQLADPDKKVPFKITNEASQERLLTGADFDIESFVIAKDNTIWIGDEFGPYLLHFDNSGKLLDAPIATPNEFTLNTLNGQAPLVIGHRGASGELPEHTLAAYKLAIDRGADFIEPDLVSTKDGVLIARHEPNLINTTDVANRPEFADRKTTKIVDGVAEEGFFASDFTLAEIKTLRAIMPQDYRTQVFNGVLEIPTLEEIINLVKQEEALTGRKVGIYPETKHPIFHDNLGLSLEEKLVDTLVKTEFTDPKRVFIQSFETSNLKELNSVLMPNAGIDIPLVQLLDATDVRLDGSLIETKPYDFVVNGDERTYADLRTPDGLKEIATYADGIGPWKRMIVSVKGVDANNDGIADDVNKDGAINDADKSTLAPTSLVQDAHTAGLLVHPYTFRNEGRFLAADYNNNPELEYRQFIQLGVDGYFTDFPGTGDLVRDQIVAPFVRSPQNPDVLATPEFNTLDKNPPIVIGHRGASGERPEHTLAAYKLAIAQGADFIEPDLVATKDGILVARHENALAVLNADGSLNNTDTSTDVYERPEFADRLTTKVIDGRSVRGWFTEDFTLAELKTLNAIERLPALRGTRFNNDKLQVPTLDEIIDLVQKVELETGRKIGIYPETKHPTYFASEGKRIDGTSINTNLGQKLIDTLVAQNFTDPKRVFIQSFETVNLRELNDVIMPNVGVDIPLVQLFGGANDRPYDFVVNGDNRTYGDLTKPAELGEISKYAAGIGPNKRLIIPAGRNGTLLAPTTLVQDAHAAGLLVHLYTLRNENVFLAPDYNGNPANEYKQFIELGVDGYFTDFPGLGDTIRDLYVDTPAVSNLAGSRGFEGMAINPDKTKLYPLLEGTVVGDPAGSLRIYEFDIASNKYEGLAGYYQMESPNNAIGDFAVVNANEYLVIERDNGQGDAAQFKKIYKVDLSQKDANGFVSKQEIVDLLNVKDPNDLNQDGSTNFKFPFQTIEDVLVIDENTILVANDNNYPFSVGRPPAIDNNEIILLGLDTPLNLDPRVGVAGLNLPTIEITGGAGDDTLYGTVASELLTAGDGNNVIYGGEGNNYIIAGSGNNKAFGGANNDTFFLGNGDNTIYAGEGQNRISTGNGNNLIYAGTGDDNITVGKGNNTIYAGEGANTITSVGGNNTIYSGSGADKFVINAGSGTTTIIGFGANDQISRGSTLLATDVLNTKINGNDTLISKGNNLIATLKNVQLNSLTITT</sequence>
<accession>A0A433VHX8</accession>
<reference evidence="8" key="1">
    <citation type="submission" date="2018-12" db="EMBL/GenBank/DDBJ databases">
        <authorList>
            <person name="Will S."/>
            <person name="Neumann-Schaal M."/>
            <person name="Henke P."/>
        </authorList>
    </citation>
    <scope>NUCLEOTIDE SEQUENCE</scope>
    <source>
        <strain evidence="8">PCC 7102</strain>
    </source>
</reference>
<evidence type="ECO:0000256" key="2">
    <source>
        <dbReference type="ARBA" id="ARBA00012247"/>
    </source>
</evidence>
<dbReference type="InterPro" id="IPR017946">
    <property type="entry name" value="PLC-like_Pdiesterase_TIM-brl"/>
</dbReference>
<evidence type="ECO:0000256" key="5">
    <source>
        <dbReference type="ARBA" id="ARBA00022801"/>
    </source>
</evidence>
<dbReference type="PANTHER" id="PTHR43620">
    <property type="entry name" value="GLYCEROPHOSPHORYL DIESTER PHOSPHODIESTERASE"/>
    <property type="match status" value="1"/>
</dbReference>
<dbReference type="EMBL" id="RSCL01000008">
    <property type="protein sequence ID" value="RUT05714.1"/>
    <property type="molecule type" value="Genomic_DNA"/>
</dbReference>
<feature type="domain" description="GP-PDE" evidence="7">
    <location>
        <begin position="561"/>
        <end position="904"/>
    </location>
</feature>
<dbReference type="Gene3D" id="3.20.20.190">
    <property type="entry name" value="Phosphatidylinositol (PI) phosphodiesterase"/>
    <property type="match status" value="2"/>
</dbReference>
<dbReference type="Proteomes" id="UP000271624">
    <property type="component" value="Unassembled WGS sequence"/>
</dbReference>
<dbReference type="GO" id="GO:0006071">
    <property type="term" value="P:glycerol metabolic process"/>
    <property type="evidence" value="ECO:0007669"/>
    <property type="project" value="UniProtKB-KW"/>
</dbReference>
<evidence type="ECO:0000256" key="6">
    <source>
        <dbReference type="ARBA" id="ARBA00047512"/>
    </source>
</evidence>
<dbReference type="InterPro" id="IPR001343">
    <property type="entry name" value="Hemolysn_Ca-bd"/>
</dbReference>
<dbReference type="InterPro" id="IPR030395">
    <property type="entry name" value="GP_PDE_dom"/>
</dbReference>
<dbReference type="OrthoDB" id="384721at2"/>
<feature type="domain" description="GP-PDE" evidence="7">
    <location>
        <begin position="181"/>
        <end position="531"/>
    </location>
</feature>
<dbReference type="GO" id="GO:0042597">
    <property type="term" value="C:periplasmic space"/>
    <property type="evidence" value="ECO:0007669"/>
    <property type="project" value="TreeGrafter"/>
</dbReference>
<comment type="caution">
    <text evidence="8">The sequence shown here is derived from an EMBL/GenBank/DDBJ whole genome shotgun (WGS) entry which is preliminary data.</text>
</comment>
<evidence type="ECO:0000313" key="8">
    <source>
        <dbReference type="EMBL" id="RUT05714.1"/>
    </source>
</evidence>
<proteinExistence type="inferred from homology"/>
<dbReference type="Gene3D" id="2.150.10.10">
    <property type="entry name" value="Serralysin-like metalloprotease, C-terminal"/>
    <property type="match status" value="2"/>
</dbReference>
<keyword evidence="9" id="KW-1185">Reference proteome</keyword>
<evidence type="ECO:0000256" key="4">
    <source>
        <dbReference type="ARBA" id="ARBA00022798"/>
    </source>
</evidence>
<keyword evidence="5" id="KW-0378">Hydrolase</keyword>
<evidence type="ECO:0000256" key="3">
    <source>
        <dbReference type="ARBA" id="ARBA00022729"/>
    </source>
</evidence>
<organism evidence="8 9">
    <name type="scientific">Dulcicalothrix desertica PCC 7102</name>
    <dbReference type="NCBI Taxonomy" id="232991"/>
    <lineage>
        <taxon>Bacteria</taxon>
        <taxon>Bacillati</taxon>
        <taxon>Cyanobacteriota</taxon>
        <taxon>Cyanophyceae</taxon>
        <taxon>Nostocales</taxon>
        <taxon>Calotrichaceae</taxon>
        <taxon>Dulcicalothrix</taxon>
    </lineage>
</organism>
<dbReference type="EC" id="3.1.4.46" evidence="2"/>
<comment type="similarity">
    <text evidence="1">Belongs to the glycerophosphoryl diester phosphodiesterase family.</text>
</comment>
<dbReference type="Pfam" id="PF03009">
    <property type="entry name" value="GDPD"/>
    <property type="match status" value="2"/>
</dbReference>
<evidence type="ECO:0000259" key="7">
    <source>
        <dbReference type="PROSITE" id="PS51704"/>
    </source>
</evidence>
<dbReference type="PANTHER" id="PTHR43620:SF7">
    <property type="entry name" value="GLYCEROPHOSPHODIESTER PHOSPHODIESTERASE GDPD5-RELATED"/>
    <property type="match status" value="1"/>
</dbReference>
<keyword evidence="4" id="KW-0319">Glycerol metabolism</keyword>
<name>A0A433VHX8_9CYAN</name>
<dbReference type="InterPro" id="IPR027372">
    <property type="entry name" value="Phytase-like_dom"/>
</dbReference>
<reference evidence="8" key="2">
    <citation type="journal article" date="2019" name="Genome Biol. Evol.">
        <title>Day and night: Metabolic profiles and evolutionary relationships of six axenic non-marine cyanobacteria.</title>
        <authorList>
            <person name="Will S.E."/>
            <person name="Henke P."/>
            <person name="Boedeker C."/>
            <person name="Huang S."/>
            <person name="Brinkmann H."/>
            <person name="Rohde M."/>
            <person name="Jarek M."/>
            <person name="Friedl T."/>
            <person name="Seufert S."/>
            <person name="Schumacher M."/>
            <person name="Overmann J."/>
            <person name="Neumann-Schaal M."/>
            <person name="Petersen J."/>
        </authorList>
    </citation>
    <scope>NUCLEOTIDE SEQUENCE [LARGE SCALE GENOMIC DNA]</scope>
    <source>
        <strain evidence="8">PCC 7102</strain>
    </source>
</reference>
<dbReference type="SUPFAM" id="SSF51120">
    <property type="entry name" value="beta-Roll"/>
    <property type="match status" value="2"/>
</dbReference>
<dbReference type="GO" id="GO:0006629">
    <property type="term" value="P:lipid metabolic process"/>
    <property type="evidence" value="ECO:0007669"/>
    <property type="project" value="InterPro"/>
</dbReference>
<evidence type="ECO:0000313" key="9">
    <source>
        <dbReference type="Proteomes" id="UP000271624"/>
    </source>
</evidence>
<protein>
    <recommendedName>
        <fullName evidence="2">glycerophosphodiester phosphodiesterase</fullName>
        <ecNumber evidence="2">3.1.4.46</ecNumber>
    </recommendedName>
</protein>
<gene>
    <name evidence="8" type="ORF">DSM106972_037210</name>
</gene>
<comment type="catalytic activity">
    <reaction evidence="6">
        <text>a sn-glycero-3-phosphodiester + H2O = an alcohol + sn-glycerol 3-phosphate + H(+)</text>
        <dbReference type="Rhea" id="RHEA:12969"/>
        <dbReference type="ChEBI" id="CHEBI:15377"/>
        <dbReference type="ChEBI" id="CHEBI:15378"/>
        <dbReference type="ChEBI" id="CHEBI:30879"/>
        <dbReference type="ChEBI" id="CHEBI:57597"/>
        <dbReference type="ChEBI" id="CHEBI:83408"/>
        <dbReference type="EC" id="3.1.4.46"/>
    </reaction>
</comment>
<dbReference type="PROSITE" id="PS51704">
    <property type="entry name" value="GP_PDE"/>
    <property type="match status" value="2"/>
</dbReference>
<dbReference type="PRINTS" id="PR00313">
    <property type="entry name" value="CABNDNGRPT"/>
</dbReference>
<dbReference type="GO" id="GO:0005509">
    <property type="term" value="F:calcium ion binding"/>
    <property type="evidence" value="ECO:0007669"/>
    <property type="project" value="InterPro"/>
</dbReference>
<dbReference type="GO" id="GO:0008889">
    <property type="term" value="F:glycerophosphodiester phosphodiesterase activity"/>
    <property type="evidence" value="ECO:0007669"/>
    <property type="project" value="UniProtKB-EC"/>
</dbReference>
<dbReference type="Pfam" id="PF13449">
    <property type="entry name" value="Phytase-like"/>
    <property type="match status" value="2"/>
</dbReference>
<dbReference type="SUPFAM" id="SSF51695">
    <property type="entry name" value="PLC-like phosphodiesterases"/>
    <property type="match status" value="2"/>
</dbReference>
<dbReference type="CDD" id="cd08602">
    <property type="entry name" value="GDPD_ScGlpQ1_like"/>
    <property type="match status" value="2"/>
</dbReference>